<sequence>MAGMVLGRYFKLVVTQLLDASAGLDQLAARVESLDDAGEYDWAEFTAAVRLAAATVTELDLVSIGKRIVAASKPEFERWGFDSAEAVLTDLDTPFGAAIIDPPEHDRMTTAKYEPGYAVLRAGAVHPPALVEGYLRGVVEMYGGSVNDLACHKVHMDGQPFHLIELRWWTPSRVTRRLSSSPRVRRVA</sequence>
<dbReference type="Proteomes" id="UP000237968">
    <property type="component" value="Unassembled WGS sequence"/>
</dbReference>
<name>A0A2S9XDE3_9BACT</name>
<gene>
    <name evidence="1" type="ORF">ENSA5_60750</name>
</gene>
<dbReference type="RefSeq" id="WP_146156278.1">
    <property type="nucleotide sequence ID" value="NZ_PVNK01000264.1"/>
</dbReference>
<organism evidence="1 2">
    <name type="scientific">Enhygromyxa salina</name>
    <dbReference type="NCBI Taxonomy" id="215803"/>
    <lineage>
        <taxon>Bacteria</taxon>
        <taxon>Pseudomonadati</taxon>
        <taxon>Myxococcota</taxon>
        <taxon>Polyangia</taxon>
        <taxon>Nannocystales</taxon>
        <taxon>Nannocystaceae</taxon>
        <taxon>Enhygromyxa</taxon>
    </lineage>
</organism>
<accession>A0A2S9XDE3</accession>
<dbReference type="EMBL" id="PVNK01000264">
    <property type="protein sequence ID" value="PRP90875.1"/>
    <property type="molecule type" value="Genomic_DNA"/>
</dbReference>
<dbReference type="OrthoDB" id="5381380at2"/>
<protein>
    <recommendedName>
        <fullName evidence="3">Heme NO-binding domain-containing protein</fullName>
    </recommendedName>
</protein>
<proteinExistence type="predicted"/>
<keyword evidence="2" id="KW-1185">Reference proteome</keyword>
<evidence type="ECO:0000313" key="2">
    <source>
        <dbReference type="Proteomes" id="UP000237968"/>
    </source>
</evidence>
<dbReference type="AlphaFoldDB" id="A0A2S9XDE3"/>
<evidence type="ECO:0008006" key="3">
    <source>
        <dbReference type="Google" id="ProtNLM"/>
    </source>
</evidence>
<evidence type="ECO:0000313" key="1">
    <source>
        <dbReference type="EMBL" id="PRP90875.1"/>
    </source>
</evidence>
<reference evidence="1 2" key="1">
    <citation type="submission" date="2018-03" db="EMBL/GenBank/DDBJ databases">
        <title>Draft Genome Sequences of the Obligatory Marine Myxobacteria Enhygromyxa salina SWB005.</title>
        <authorList>
            <person name="Poehlein A."/>
            <person name="Moghaddam J.A."/>
            <person name="Harms H."/>
            <person name="Alanjari M."/>
            <person name="Koenig G.M."/>
            <person name="Daniel R."/>
            <person name="Schaeberle T.F."/>
        </authorList>
    </citation>
    <scope>NUCLEOTIDE SEQUENCE [LARGE SCALE GENOMIC DNA]</scope>
    <source>
        <strain evidence="1 2">SWB005</strain>
    </source>
</reference>
<comment type="caution">
    <text evidence="1">The sequence shown here is derived from an EMBL/GenBank/DDBJ whole genome shotgun (WGS) entry which is preliminary data.</text>
</comment>